<accession>A0A7J5HEW5</accession>
<gene>
    <name evidence="2" type="ORF">GAQ44_00495</name>
</gene>
<evidence type="ECO:0000313" key="3">
    <source>
        <dbReference type="Proteomes" id="UP000487221"/>
    </source>
</evidence>
<evidence type="ECO:0000259" key="1">
    <source>
        <dbReference type="Pfam" id="PF13472"/>
    </source>
</evidence>
<dbReference type="Pfam" id="PF13472">
    <property type="entry name" value="Lipase_GDSL_2"/>
    <property type="match status" value="1"/>
</dbReference>
<dbReference type="Proteomes" id="UP000487221">
    <property type="component" value="Unassembled WGS sequence"/>
</dbReference>
<name>A0A7J5HEW5_BACUN</name>
<keyword evidence="2" id="KW-0378">Hydrolase</keyword>
<dbReference type="AlphaFoldDB" id="A0A7J5HEW5"/>
<dbReference type="InterPro" id="IPR013830">
    <property type="entry name" value="SGNH_hydro"/>
</dbReference>
<protein>
    <submittedName>
        <fullName evidence="2">SGNH/GDSL hydrolase family protein</fullName>
    </submittedName>
</protein>
<comment type="caution">
    <text evidence="2">The sequence shown here is derived from an EMBL/GenBank/DDBJ whole genome shotgun (WGS) entry which is preliminary data.</text>
</comment>
<dbReference type="InterPro" id="IPR036514">
    <property type="entry name" value="SGNH_hydro_sf"/>
</dbReference>
<dbReference type="Gene3D" id="3.40.50.1110">
    <property type="entry name" value="SGNH hydrolase"/>
    <property type="match status" value="1"/>
</dbReference>
<dbReference type="EMBL" id="WCTY01000001">
    <property type="protein sequence ID" value="KAB4188593.1"/>
    <property type="molecule type" value="Genomic_DNA"/>
</dbReference>
<dbReference type="CDD" id="cd00229">
    <property type="entry name" value="SGNH_hydrolase"/>
    <property type="match status" value="1"/>
</dbReference>
<organism evidence="2 3">
    <name type="scientific">Bacteroides uniformis</name>
    <dbReference type="NCBI Taxonomy" id="820"/>
    <lineage>
        <taxon>Bacteria</taxon>
        <taxon>Pseudomonadati</taxon>
        <taxon>Bacteroidota</taxon>
        <taxon>Bacteroidia</taxon>
        <taxon>Bacteroidales</taxon>
        <taxon>Bacteroidaceae</taxon>
        <taxon>Bacteroides</taxon>
    </lineage>
</organism>
<sequence length="223" mass="25912">MKKYLFILVMFTLISCKSSQKNIFLIGDSISIEYGPYLKEHIADIANMERKEDDGTAFKNLDVPMGANGGDSHMVLLYLRHKLQEQGFSPDYMLLNCGLHDIKRHPETSVIQVTENDYCTNLAEIFHILKEKNINPIWIRTTWIVDSIHNAKSKAFSRYNKDVLRYNEIADSVCIENEIPIIDLYTFTMNLGVDELRDHVHYFEDAQKKQAAFIASRLRKYIK</sequence>
<proteinExistence type="predicted"/>
<dbReference type="PROSITE" id="PS51257">
    <property type="entry name" value="PROKAR_LIPOPROTEIN"/>
    <property type="match status" value="1"/>
</dbReference>
<dbReference type="GO" id="GO:0016788">
    <property type="term" value="F:hydrolase activity, acting on ester bonds"/>
    <property type="evidence" value="ECO:0007669"/>
    <property type="project" value="UniProtKB-ARBA"/>
</dbReference>
<dbReference type="SUPFAM" id="SSF52266">
    <property type="entry name" value="SGNH hydrolase"/>
    <property type="match status" value="1"/>
</dbReference>
<dbReference type="RefSeq" id="WP_151874955.1">
    <property type="nucleotide sequence ID" value="NZ_WCTY01000001.1"/>
</dbReference>
<reference evidence="2 3" key="1">
    <citation type="journal article" date="2019" name="Nat. Med.">
        <title>A library of human gut bacterial isolates paired with longitudinal multiomics data enables mechanistic microbiome research.</title>
        <authorList>
            <person name="Poyet M."/>
            <person name="Groussin M."/>
            <person name="Gibbons S.M."/>
            <person name="Avila-Pacheco J."/>
            <person name="Jiang X."/>
            <person name="Kearney S.M."/>
            <person name="Perrotta A.R."/>
            <person name="Berdy B."/>
            <person name="Zhao S."/>
            <person name="Lieberman T.D."/>
            <person name="Swanson P.K."/>
            <person name="Smith M."/>
            <person name="Roesemann S."/>
            <person name="Alexander J.E."/>
            <person name="Rich S.A."/>
            <person name="Livny J."/>
            <person name="Vlamakis H."/>
            <person name="Clish C."/>
            <person name="Bullock K."/>
            <person name="Deik A."/>
            <person name="Scott J."/>
            <person name="Pierce K.A."/>
            <person name="Xavier R.J."/>
            <person name="Alm E.J."/>
        </authorList>
    </citation>
    <scope>NUCLEOTIDE SEQUENCE [LARGE SCALE GENOMIC DNA]</scope>
    <source>
        <strain evidence="2 3">BIOML-A19</strain>
    </source>
</reference>
<feature type="domain" description="SGNH hydrolase-type esterase" evidence="1">
    <location>
        <begin position="25"/>
        <end position="192"/>
    </location>
</feature>
<evidence type="ECO:0000313" key="2">
    <source>
        <dbReference type="EMBL" id="KAB4188593.1"/>
    </source>
</evidence>